<evidence type="ECO:0000259" key="10">
    <source>
        <dbReference type="Pfam" id="PF03007"/>
    </source>
</evidence>
<name>A0A7R9EZ20_9NEOP</name>
<keyword evidence="3" id="KW-0808">Transferase</keyword>
<dbReference type="GO" id="GO:0005886">
    <property type="term" value="C:plasma membrane"/>
    <property type="evidence" value="ECO:0007669"/>
    <property type="project" value="TreeGrafter"/>
</dbReference>
<keyword evidence="9" id="KW-0472">Membrane</keyword>
<evidence type="ECO:0000313" key="12">
    <source>
        <dbReference type="EMBL" id="CAD7444029.1"/>
    </source>
</evidence>
<dbReference type="InterPro" id="IPR045034">
    <property type="entry name" value="O-acyltransferase_WSD1-like"/>
</dbReference>
<gene>
    <name evidence="12" type="ORF">TBIB3V08_LOCUS6420</name>
</gene>
<dbReference type="InterPro" id="IPR009721">
    <property type="entry name" value="O-acyltransferase_WSD1_C"/>
</dbReference>
<organism evidence="12">
    <name type="scientific">Timema bartmani</name>
    <dbReference type="NCBI Taxonomy" id="61472"/>
    <lineage>
        <taxon>Eukaryota</taxon>
        <taxon>Metazoa</taxon>
        <taxon>Ecdysozoa</taxon>
        <taxon>Arthropoda</taxon>
        <taxon>Hexapoda</taxon>
        <taxon>Insecta</taxon>
        <taxon>Pterygota</taxon>
        <taxon>Neoptera</taxon>
        <taxon>Polyneoptera</taxon>
        <taxon>Phasmatodea</taxon>
        <taxon>Timematodea</taxon>
        <taxon>Timematoidea</taxon>
        <taxon>Timematidae</taxon>
        <taxon>Timema</taxon>
    </lineage>
</organism>
<dbReference type="Pfam" id="PF03007">
    <property type="entry name" value="WS_DGAT_cat"/>
    <property type="match status" value="1"/>
</dbReference>
<dbReference type="Pfam" id="PF06974">
    <property type="entry name" value="WS_DGAT_C"/>
    <property type="match status" value="1"/>
</dbReference>
<feature type="domain" description="O-acyltransferase WSD1-like N-terminal" evidence="10">
    <location>
        <begin position="123"/>
        <end position="233"/>
    </location>
</feature>
<reference evidence="12" key="1">
    <citation type="submission" date="2020-11" db="EMBL/GenBank/DDBJ databases">
        <authorList>
            <person name="Tran Van P."/>
        </authorList>
    </citation>
    <scope>NUCLEOTIDE SEQUENCE</scope>
</reference>
<dbReference type="PANTHER" id="PTHR31650">
    <property type="entry name" value="O-ACYLTRANSFERASE (WSD1-LIKE) FAMILY PROTEIN"/>
    <property type="match status" value="1"/>
</dbReference>
<feature type="compositionally biased region" description="Polar residues" evidence="8">
    <location>
        <begin position="632"/>
        <end position="652"/>
    </location>
</feature>
<comment type="pathway">
    <text evidence="2">Lipid metabolism.</text>
</comment>
<feature type="region of interest" description="Disordered" evidence="8">
    <location>
        <begin position="632"/>
        <end position="722"/>
    </location>
</feature>
<comment type="pathway">
    <text evidence="1">Glycerolipid metabolism; triacylglycerol biosynthesis.</text>
</comment>
<accession>A0A7R9EZ20</accession>
<feature type="transmembrane region" description="Helical" evidence="9">
    <location>
        <begin position="25"/>
        <end position="58"/>
    </location>
</feature>
<feature type="domain" description="O-acyltransferase WSD1 C-terminal" evidence="11">
    <location>
        <begin position="360"/>
        <end position="501"/>
    </location>
</feature>
<dbReference type="GO" id="GO:0004144">
    <property type="term" value="F:diacylglycerol O-acyltransferase activity"/>
    <property type="evidence" value="ECO:0007669"/>
    <property type="project" value="UniProtKB-EC"/>
</dbReference>
<evidence type="ECO:0000256" key="7">
    <source>
        <dbReference type="ARBA" id="ARBA00048109"/>
    </source>
</evidence>
<dbReference type="InterPro" id="IPR004255">
    <property type="entry name" value="O-acyltransferase_WSD1_N"/>
</dbReference>
<evidence type="ECO:0000256" key="1">
    <source>
        <dbReference type="ARBA" id="ARBA00004771"/>
    </source>
</evidence>
<evidence type="ECO:0000256" key="9">
    <source>
        <dbReference type="SAM" id="Phobius"/>
    </source>
</evidence>
<keyword evidence="9" id="KW-0812">Transmembrane</keyword>
<evidence type="ECO:0000256" key="5">
    <source>
        <dbReference type="ARBA" id="ARBA00024360"/>
    </source>
</evidence>
<dbReference type="EMBL" id="OD566453">
    <property type="protein sequence ID" value="CAD7444029.1"/>
    <property type="molecule type" value="Genomic_DNA"/>
</dbReference>
<evidence type="ECO:0000256" key="6">
    <source>
        <dbReference type="ARBA" id="ARBA00047604"/>
    </source>
</evidence>
<keyword evidence="4" id="KW-0012">Acyltransferase</keyword>
<evidence type="ECO:0008006" key="13">
    <source>
        <dbReference type="Google" id="ProtNLM"/>
    </source>
</evidence>
<protein>
    <recommendedName>
        <fullName evidence="13">Diacylglycerol O-acyltransferase</fullName>
    </recommendedName>
</protein>
<feature type="compositionally biased region" description="Polar residues" evidence="8">
    <location>
        <begin position="693"/>
        <end position="714"/>
    </location>
</feature>
<feature type="compositionally biased region" description="Low complexity" evidence="8">
    <location>
        <begin position="658"/>
        <end position="667"/>
    </location>
</feature>
<dbReference type="AlphaFoldDB" id="A0A7R9EZ20"/>
<evidence type="ECO:0000256" key="3">
    <source>
        <dbReference type="ARBA" id="ARBA00022679"/>
    </source>
</evidence>
<dbReference type="UniPathway" id="UPA00282"/>
<evidence type="ECO:0000256" key="4">
    <source>
        <dbReference type="ARBA" id="ARBA00023315"/>
    </source>
</evidence>
<comment type="catalytic activity">
    <reaction evidence="6">
        <text>a long chain fatty alcohol + a fatty acyl-CoA = a long-chain alcohol wax ester + CoA</text>
        <dbReference type="Rhea" id="RHEA:38443"/>
        <dbReference type="ChEBI" id="CHEBI:17135"/>
        <dbReference type="ChEBI" id="CHEBI:57287"/>
        <dbReference type="ChEBI" id="CHEBI:77636"/>
        <dbReference type="ChEBI" id="CHEBI:235323"/>
        <dbReference type="EC" id="2.3.1.75"/>
    </reaction>
</comment>
<keyword evidence="9" id="KW-1133">Transmembrane helix</keyword>
<dbReference type="GO" id="GO:0019432">
    <property type="term" value="P:triglyceride biosynthetic process"/>
    <property type="evidence" value="ECO:0007669"/>
    <property type="project" value="UniProtKB-UniPathway"/>
</dbReference>
<dbReference type="GO" id="GO:0047196">
    <property type="term" value="F:long-chain-alcohol O-fatty-acyltransferase activity"/>
    <property type="evidence" value="ECO:0007669"/>
    <property type="project" value="UniProtKB-EC"/>
</dbReference>
<evidence type="ECO:0000256" key="2">
    <source>
        <dbReference type="ARBA" id="ARBA00005189"/>
    </source>
</evidence>
<sequence>MCRSGDYLRSAPVRRLHHPLEESPIWGLLGSLLAAGLALVVGLPVLVIVCVLIPACLLARWFLLLVFWNRQTAQSGGGPESIRGNDGRWLGSAWRSSVIHAVLIFEAGAGLDVALLRHLLLTRVVPLYPRLTRRPVPLPLSAGAGHCWLPDSHFNIEKHVFPGPPLLTTEKQLQDYVGRLLMEGLPCDKPPWEMHVLQSYGKHADTVAVLRVHQSVADGMALVRVLCHSLTDCQILHVPQRPHFGALAFTVNLVRACLVGPLTLLFWLLLTDDCNLLTQRGSWTGQVTVTWSAAITLPKITRIKQVTRSTVNCVLLSALAGAARRLLQGCGVKQPRDMKVVLPVDLRSDITSNRAGSRLGSKLAPVVVGLPVSVEGAVPRLWATRRYLDSLRTSADPVVVYVATAALMSIIPGQLARRILSAVTGKASLQFASLPGPPSTLMVGGHPLKGVYPLLPAQSTLGLAVSVFTYADQVYVAVISDSALGPAASLLLHHLNSQIELLWKLLLHRRVPGESRSHYSIARPDVTGSPIRELQLRLCTVQKEVQRLTQSSQMETEVARLQHLRTEFSELLTELQRRHSLIGNSSPFFEDEEVDGGLWRPRRRAMSCTSTRCSSQSLVRLLSAGRPASYIDTTSHSYSPSPATTQSQSLANSRHPSRSSSPMSSRRSSQEIHQPSRRRSNTLSSHQEDYTEPPSSHETTPVKSKQNPMSSNKKSCLIRGGSRQLLNSSTPLAEEISEINEECVQNVNDQVCIGTSHVYYTNECSEQSNELGSLHNGRIGRNLSSFAEDNSTATSHLLRSTDFIMEEICDRIPAIKHTKTCHTHSTYMVTEIECHTAKNDKVQLSKSTNQSDTQAYECSKELENKKSCEEILMECTECQPLLFQENKPMGTSEVTFDRKKGMSKHLLKSPTLNKRVVNCSFLSSVPKSPKKINPSSFQKCVDLPYPLQELECNSVQSNYFAQNITDLWNVAGGSSDDQKEEIIKCIYKDPTLSTNASYSGSSINDQHSTVIFQEETRRILPAGLADINIPSSVSPPLPSP</sequence>
<evidence type="ECO:0000259" key="11">
    <source>
        <dbReference type="Pfam" id="PF06974"/>
    </source>
</evidence>
<comment type="similarity">
    <text evidence="5">In the N-terminal section; belongs to the long-chain O-acyltransferase family.</text>
</comment>
<comment type="catalytic activity">
    <reaction evidence="7">
        <text>an acyl-CoA + a 1,2-diacyl-sn-glycerol = a triacyl-sn-glycerol + CoA</text>
        <dbReference type="Rhea" id="RHEA:10868"/>
        <dbReference type="ChEBI" id="CHEBI:17815"/>
        <dbReference type="ChEBI" id="CHEBI:57287"/>
        <dbReference type="ChEBI" id="CHEBI:58342"/>
        <dbReference type="ChEBI" id="CHEBI:64615"/>
        <dbReference type="EC" id="2.3.1.20"/>
    </reaction>
</comment>
<evidence type="ECO:0000256" key="8">
    <source>
        <dbReference type="SAM" id="MobiDB-lite"/>
    </source>
</evidence>
<proteinExistence type="inferred from homology"/>
<dbReference type="PANTHER" id="PTHR31650:SF1">
    <property type="entry name" value="WAX ESTER SYNTHASE_DIACYLGLYCEROL ACYLTRANSFERASE 4-RELATED"/>
    <property type="match status" value="1"/>
</dbReference>